<feature type="compositionally biased region" description="Pro residues" evidence="18">
    <location>
        <begin position="62"/>
        <end position="71"/>
    </location>
</feature>
<dbReference type="EC" id="2.7.11.1" evidence="2"/>
<evidence type="ECO:0000256" key="4">
    <source>
        <dbReference type="ARBA" id="ARBA00022553"/>
    </source>
</evidence>
<dbReference type="FunFam" id="3.30.200.20:FF:000004">
    <property type="entry name" value="Calcium-dependent protein kinase 1"/>
    <property type="match status" value="1"/>
</dbReference>
<keyword evidence="21" id="KW-1185">Reference proteome</keyword>
<feature type="region of interest" description="Disordered" evidence="18">
    <location>
        <begin position="1"/>
        <end position="20"/>
    </location>
</feature>
<dbReference type="SUPFAM" id="SSF56112">
    <property type="entry name" value="Protein kinase-like (PK-like)"/>
    <property type="match status" value="1"/>
</dbReference>
<dbReference type="PROSITE" id="PS50011">
    <property type="entry name" value="PROTEIN_KINASE_DOM"/>
    <property type="match status" value="1"/>
</dbReference>
<name>A0A6J1CK88_MOMCH</name>
<dbReference type="CDD" id="cd00051">
    <property type="entry name" value="EFh"/>
    <property type="match status" value="1"/>
</dbReference>
<feature type="region of interest" description="Disordered" evidence="18">
    <location>
        <begin position="28"/>
        <end position="79"/>
    </location>
</feature>
<evidence type="ECO:0000256" key="7">
    <source>
        <dbReference type="ARBA" id="ARBA00022723"/>
    </source>
</evidence>
<protein>
    <recommendedName>
        <fullName evidence="2">non-specific serine/threonine protein kinase</fullName>
        <ecNumber evidence="2">2.7.11.1</ecNumber>
    </recommendedName>
</protein>
<dbReference type="FunFam" id="1.10.238.10:FF:000015">
    <property type="entry name" value="Calcium-dependent protein kinase 1"/>
    <property type="match status" value="1"/>
</dbReference>
<evidence type="ECO:0000256" key="3">
    <source>
        <dbReference type="ARBA" id="ARBA00022527"/>
    </source>
</evidence>
<evidence type="ECO:0000256" key="13">
    <source>
        <dbReference type="ARBA" id="ARBA00023288"/>
    </source>
</evidence>
<accession>A0A6J1CK88</accession>
<dbReference type="RefSeq" id="XP_022142200.1">
    <property type="nucleotide sequence ID" value="XM_022286508.1"/>
</dbReference>
<comment type="catalytic activity">
    <reaction evidence="15">
        <text>L-threonyl-[protein] + ATP = O-phospho-L-threonyl-[protein] + ADP + H(+)</text>
        <dbReference type="Rhea" id="RHEA:46608"/>
        <dbReference type="Rhea" id="RHEA-COMP:11060"/>
        <dbReference type="Rhea" id="RHEA-COMP:11605"/>
        <dbReference type="ChEBI" id="CHEBI:15378"/>
        <dbReference type="ChEBI" id="CHEBI:30013"/>
        <dbReference type="ChEBI" id="CHEBI:30616"/>
        <dbReference type="ChEBI" id="CHEBI:61977"/>
        <dbReference type="ChEBI" id="CHEBI:456216"/>
        <dbReference type="EC" id="2.7.11.1"/>
    </reaction>
</comment>
<evidence type="ECO:0000256" key="6">
    <source>
        <dbReference type="ARBA" id="ARBA00022707"/>
    </source>
</evidence>
<feature type="domain" description="EF-hand" evidence="20">
    <location>
        <begin position="409"/>
        <end position="444"/>
    </location>
</feature>
<dbReference type="InterPro" id="IPR018247">
    <property type="entry name" value="EF_Hand_1_Ca_BS"/>
</dbReference>
<comment type="similarity">
    <text evidence="14">Belongs to the protein kinase superfamily. Ser/Thr protein kinase family. CDPK subfamily.</text>
</comment>
<evidence type="ECO:0000256" key="14">
    <source>
        <dbReference type="ARBA" id="ARBA00024334"/>
    </source>
</evidence>
<evidence type="ECO:0000256" key="10">
    <source>
        <dbReference type="ARBA" id="ARBA00022777"/>
    </source>
</evidence>
<keyword evidence="5" id="KW-0808">Transferase</keyword>
<evidence type="ECO:0000256" key="16">
    <source>
        <dbReference type="ARBA" id="ARBA00048679"/>
    </source>
</evidence>
<evidence type="ECO:0000259" key="19">
    <source>
        <dbReference type="PROSITE" id="PS50011"/>
    </source>
</evidence>
<evidence type="ECO:0000256" key="15">
    <source>
        <dbReference type="ARBA" id="ARBA00047899"/>
    </source>
</evidence>
<proteinExistence type="inferred from homology"/>
<dbReference type="Gene3D" id="1.10.510.10">
    <property type="entry name" value="Transferase(Phosphotransferase) domain 1"/>
    <property type="match status" value="1"/>
</dbReference>
<dbReference type="InterPro" id="IPR011992">
    <property type="entry name" value="EF-hand-dom_pair"/>
</dbReference>
<dbReference type="InterPro" id="IPR008271">
    <property type="entry name" value="Ser/Thr_kinase_AS"/>
</dbReference>
<dbReference type="PROSITE" id="PS00107">
    <property type="entry name" value="PROTEIN_KINASE_ATP"/>
    <property type="match status" value="1"/>
</dbReference>
<dbReference type="InterPro" id="IPR000719">
    <property type="entry name" value="Prot_kinase_dom"/>
</dbReference>
<feature type="domain" description="EF-hand" evidence="20">
    <location>
        <begin position="517"/>
        <end position="551"/>
    </location>
</feature>
<keyword evidence="11" id="KW-0106">Calcium</keyword>
<keyword evidence="4" id="KW-0597">Phosphoprotein</keyword>
<feature type="domain" description="EF-hand" evidence="20">
    <location>
        <begin position="445"/>
        <end position="480"/>
    </location>
</feature>
<dbReference type="PROSITE" id="PS00108">
    <property type="entry name" value="PROTEIN_KINASE_ST"/>
    <property type="match status" value="1"/>
</dbReference>
<dbReference type="AlphaFoldDB" id="A0A6J1CK88"/>
<dbReference type="KEGG" id="mcha:111012372"/>
<keyword evidence="13" id="KW-0449">Lipoprotein</keyword>
<dbReference type="PROSITE" id="PS50222">
    <property type="entry name" value="EF_HAND_2"/>
    <property type="match status" value="4"/>
</dbReference>
<dbReference type="Proteomes" id="UP000504603">
    <property type="component" value="Unplaced"/>
</dbReference>
<evidence type="ECO:0000256" key="5">
    <source>
        <dbReference type="ARBA" id="ARBA00022679"/>
    </source>
</evidence>
<keyword evidence="3" id="KW-0723">Serine/threonine-protein kinase</keyword>
<feature type="compositionally biased region" description="Low complexity" evidence="18">
    <location>
        <begin position="28"/>
        <end position="40"/>
    </location>
</feature>
<comment type="catalytic activity">
    <reaction evidence="16">
        <text>L-seryl-[protein] + ATP = O-phospho-L-seryl-[protein] + ADP + H(+)</text>
        <dbReference type="Rhea" id="RHEA:17989"/>
        <dbReference type="Rhea" id="RHEA-COMP:9863"/>
        <dbReference type="Rhea" id="RHEA-COMP:11604"/>
        <dbReference type="ChEBI" id="CHEBI:15378"/>
        <dbReference type="ChEBI" id="CHEBI:29999"/>
        <dbReference type="ChEBI" id="CHEBI:30616"/>
        <dbReference type="ChEBI" id="CHEBI:83421"/>
        <dbReference type="ChEBI" id="CHEBI:456216"/>
        <dbReference type="EC" id="2.7.11.1"/>
    </reaction>
</comment>
<dbReference type="InterPro" id="IPR011009">
    <property type="entry name" value="Kinase-like_dom_sf"/>
</dbReference>
<dbReference type="GO" id="GO:0005509">
    <property type="term" value="F:calcium ion binding"/>
    <property type="evidence" value="ECO:0007669"/>
    <property type="project" value="InterPro"/>
</dbReference>
<evidence type="ECO:0000256" key="9">
    <source>
        <dbReference type="ARBA" id="ARBA00022741"/>
    </source>
</evidence>
<feature type="compositionally biased region" description="Polar residues" evidence="18">
    <location>
        <begin position="1"/>
        <end position="14"/>
    </location>
</feature>
<organism evidence="21 22">
    <name type="scientific">Momordica charantia</name>
    <name type="common">Bitter gourd</name>
    <name type="synonym">Balsam pear</name>
    <dbReference type="NCBI Taxonomy" id="3673"/>
    <lineage>
        <taxon>Eukaryota</taxon>
        <taxon>Viridiplantae</taxon>
        <taxon>Streptophyta</taxon>
        <taxon>Embryophyta</taxon>
        <taxon>Tracheophyta</taxon>
        <taxon>Spermatophyta</taxon>
        <taxon>Magnoliopsida</taxon>
        <taxon>eudicotyledons</taxon>
        <taxon>Gunneridae</taxon>
        <taxon>Pentapetalae</taxon>
        <taxon>rosids</taxon>
        <taxon>fabids</taxon>
        <taxon>Cucurbitales</taxon>
        <taxon>Cucurbitaceae</taxon>
        <taxon>Momordiceae</taxon>
        <taxon>Momordica</taxon>
    </lineage>
</organism>
<feature type="binding site" evidence="17">
    <location>
        <position position="141"/>
    </location>
    <ligand>
        <name>ATP</name>
        <dbReference type="ChEBI" id="CHEBI:30616"/>
    </ligand>
</feature>
<evidence type="ECO:0000256" key="12">
    <source>
        <dbReference type="ARBA" id="ARBA00022840"/>
    </source>
</evidence>
<dbReference type="Gene3D" id="3.30.200.20">
    <property type="entry name" value="Phosphorylase Kinase, domain 1"/>
    <property type="match status" value="1"/>
</dbReference>
<keyword evidence="8" id="KW-0677">Repeat</keyword>
<keyword evidence="6" id="KW-0519">Myristate</keyword>
<evidence type="ECO:0000313" key="22">
    <source>
        <dbReference type="RefSeq" id="XP_022142200.1"/>
    </source>
</evidence>
<evidence type="ECO:0000313" key="21">
    <source>
        <dbReference type="Proteomes" id="UP000504603"/>
    </source>
</evidence>
<comment type="similarity">
    <text evidence="1">Belongs to the protein kinase superfamily. CAMK Ser/Thr protein kinase family. CaMK subfamily.</text>
</comment>
<dbReference type="InterPro" id="IPR050205">
    <property type="entry name" value="CDPK_Ser/Thr_kinases"/>
</dbReference>
<evidence type="ECO:0000256" key="17">
    <source>
        <dbReference type="PROSITE-ProRule" id="PRU10141"/>
    </source>
</evidence>
<dbReference type="FunFam" id="1.10.510.10:FF:000056">
    <property type="entry name" value="calcium-dependent protein kinase 1"/>
    <property type="match status" value="1"/>
</dbReference>
<keyword evidence="7" id="KW-0479">Metal-binding</keyword>
<dbReference type="SMART" id="SM00054">
    <property type="entry name" value="EFh"/>
    <property type="match status" value="4"/>
</dbReference>
<evidence type="ECO:0000256" key="2">
    <source>
        <dbReference type="ARBA" id="ARBA00012513"/>
    </source>
</evidence>
<dbReference type="PROSITE" id="PS00018">
    <property type="entry name" value="EF_HAND_1"/>
    <property type="match status" value="4"/>
</dbReference>
<dbReference type="Gene3D" id="1.10.238.10">
    <property type="entry name" value="EF-hand"/>
    <property type="match status" value="1"/>
</dbReference>
<keyword evidence="9 17" id="KW-0547">Nucleotide-binding</keyword>
<evidence type="ECO:0000256" key="18">
    <source>
        <dbReference type="SAM" id="MobiDB-lite"/>
    </source>
</evidence>
<dbReference type="InterPro" id="IPR002048">
    <property type="entry name" value="EF_hand_dom"/>
</dbReference>
<dbReference type="Pfam" id="PF00069">
    <property type="entry name" value="Pkinase"/>
    <property type="match status" value="1"/>
</dbReference>
<dbReference type="PANTHER" id="PTHR24349">
    <property type="entry name" value="SERINE/THREONINE-PROTEIN KINASE"/>
    <property type="match status" value="1"/>
</dbReference>
<dbReference type="Pfam" id="PF13499">
    <property type="entry name" value="EF-hand_7"/>
    <property type="match status" value="2"/>
</dbReference>
<feature type="domain" description="EF-hand" evidence="20">
    <location>
        <begin position="481"/>
        <end position="516"/>
    </location>
</feature>
<reference evidence="22" key="1">
    <citation type="submission" date="2025-08" db="UniProtKB">
        <authorList>
            <consortium name="RefSeq"/>
        </authorList>
    </citation>
    <scope>IDENTIFICATION</scope>
    <source>
        <strain evidence="22">OHB3-1</strain>
    </source>
</reference>
<evidence type="ECO:0000259" key="20">
    <source>
        <dbReference type="PROSITE" id="PS50222"/>
    </source>
</evidence>
<dbReference type="CDD" id="cd05117">
    <property type="entry name" value="STKc_CAMK"/>
    <property type="match status" value="1"/>
</dbReference>
<evidence type="ECO:0000256" key="8">
    <source>
        <dbReference type="ARBA" id="ARBA00022737"/>
    </source>
</evidence>
<sequence>MGCCSSTQKPTSGVNGFDSATGIAARSPYQAYQPYPQSQSTVPAQKVSAPQTQIPSDRNQPQPRPPPPAQHPPSASAFPIPAAAAPRTVQNHPETILGRPYDDIKKYYTLGKELGRGQFGITYLCTENSTGQTYACKSILKRKLISKNDKEDMKREILILQHLSGQPNIVEFKGAYEDRYSVHLVMELCAGGELFDRIIAQGQYSEKAAAEICRAIVNVVQICHFMGVMHRDLKPENFLLSSKKEGAMLKATDFGLSVFIEEGKVYRDIVGSAYYVAPEVLRRNYGKEIDVWSAGVILYILLSGVPPFWAENEKGIFDAILQGEIDFASAPWPTISESAKDLVRKMLTQDPRKRITPVQVLEHPWIREGGEASDKPIDNAVLSRMKQFRAMNKLKKLALKVIAENLSEEEIKGLKAMFANIDTDNSGTITYEELKTGLARLGSKLSEAEVKQLMEAADVDGNGSIDYIEFISATMHRHRLERDEHLYKAFQFFDKDSSGYITKDELETAMKDYGMGDEASIKEIISEVDTDNDGRINYQEFCAMMRSGTTQPGKLF</sequence>
<dbReference type="GO" id="GO:0004674">
    <property type="term" value="F:protein serine/threonine kinase activity"/>
    <property type="evidence" value="ECO:0007669"/>
    <property type="project" value="UniProtKB-KW"/>
</dbReference>
<keyword evidence="12 17" id="KW-0067">ATP-binding</keyword>
<dbReference type="GeneID" id="111012372"/>
<dbReference type="GO" id="GO:0005524">
    <property type="term" value="F:ATP binding"/>
    <property type="evidence" value="ECO:0007669"/>
    <property type="project" value="UniProtKB-UniRule"/>
</dbReference>
<keyword evidence="10" id="KW-0418">Kinase</keyword>
<dbReference type="OrthoDB" id="40902at2759"/>
<dbReference type="SUPFAM" id="SSF47473">
    <property type="entry name" value="EF-hand"/>
    <property type="match status" value="1"/>
</dbReference>
<evidence type="ECO:0000256" key="11">
    <source>
        <dbReference type="ARBA" id="ARBA00022837"/>
    </source>
</evidence>
<evidence type="ECO:0000256" key="1">
    <source>
        <dbReference type="ARBA" id="ARBA00005354"/>
    </source>
</evidence>
<dbReference type="InterPro" id="IPR017441">
    <property type="entry name" value="Protein_kinase_ATP_BS"/>
</dbReference>
<dbReference type="SMART" id="SM00220">
    <property type="entry name" value="S_TKc"/>
    <property type="match status" value="1"/>
</dbReference>
<gene>
    <name evidence="22" type="primary">LOC111012372</name>
</gene>
<feature type="domain" description="Protein kinase" evidence="19">
    <location>
        <begin position="108"/>
        <end position="366"/>
    </location>
</feature>